<feature type="chain" id="PRO_5020741806" evidence="2">
    <location>
        <begin position="22"/>
        <end position="465"/>
    </location>
</feature>
<evidence type="ECO:0000256" key="2">
    <source>
        <dbReference type="SAM" id="SignalP"/>
    </source>
</evidence>
<dbReference type="Pfam" id="PF13163">
    <property type="entry name" value="DUF3999"/>
    <property type="match status" value="1"/>
</dbReference>
<accession>A0A4P6WKF1</accession>
<gene>
    <name evidence="3" type="ORF">E1B03_06715</name>
</gene>
<sequence>MKWMKAVLWSALLGATGAAWGSNTATDAPADYAKGVKLLTPGSEQWYSLPLPLAVYHEAVWPDLRDIRVFNRQGEVVPFTLLVEKAQATSPRTIPLRLFPFDSTTQNVTPKHDDERPAVLLRSKNGIEIRFESQNLQSIGQSYLIALPDDVKETPLLSQLRLNWDAPAKNWQGTASLYYSRDLRDWRLITGNAPLMDLTHSDDRLKMDTLGVDDLRMSADGVPWLLLILDSQSPALNLRGVSAITREEPSLTRPVTMDAEVEKIAENQAIWRWSRPQPLTSLKISLDNEGVLPVELEWRKAEKEAWQPLTRTVLYNLENQYSDNIPLSGELVEAVRMTTLQARLPATLPVLRGERDSYKVIFNAQGQSPFILAWGNKAAEPASISLAMLIPEALRTHNDPDKMPQAFEDERAILGGEARLTATSVAEQQSQWKTLLVWGTLILGVAVLALMAWRIWREVKKGNPT</sequence>
<keyword evidence="1" id="KW-0472">Membrane</keyword>
<feature type="signal peptide" evidence="2">
    <location>
        <begin position="1"/>
        <end position="21"/>
    </location>
</feature>
<evidence type="ECO:0000313" key="3">
    <source>
        <dbReference type="EMBL" id="QBM22145.1"/>
    </source>
</evidence>
<evidence type="ECO:0000256" key="1">
    <source>
        <dbReference type="SAM" id="Phobius"/>
    </source>
</evidence>
<name>A0A4P6WKF1_9ENTR</name>
<dbReference type="InterPro" id="IPR025060">
    <property type="entry name" value="DUF3999"/>
</dbReference>
<dbReference type="AlphaFoldDB" id="A0A4P6WKF1"/>
<reference evidence="3 4" key="1">
    <citation type="submission" date="2019-03" db="EMBL/GenBank/DDBJ databases">
        <title>Complete genome sequence of an arsenate-respiring bacteria, Citrobacter sp. LY-1.</title>
        <authorList>
            <person name="Wang H."/>
            <person name="Liu Y."/>
            <person name="Li Q."/>
            <person name="Huang J."/>
        </authorList>
    </citation>
    <scope>NUCLEOTIDE SEQUENCE [LARGE SCALE GENOMIC DNA]</scope>
    <source>
        <strain evidence="3 4">LY-1</strain>
    </source>
</reference>
<organism evidence="3 4">
    <name type="scientific">Citrobacter arsenatis</name>
    <dbReference type="NCBI Taxonomy" id="2546350"/>
    <lineage>
        <taxon>Bacteria</taxon>
        <taxon>Pseudomonadati</taxon>
        <taxon>Pseudomonadota</taxon>
        <taxon>Gammaproteobacteria</taxon>
        <taxon>Enterobacterales</taxon>
        <taxon>Enterobacteriaceae</taxon>
        <taxon>Citrobacter</taxon>
    </lineage>
</organism>
<feature type="transmembrane region" description="Helical" evidence="1">
    <location>
        <begin position="435"/>
        <end position="456"/>
    </location>
</feature>
<keyword evidence="1" id="KW-0812">Transmembrane</keyword>
<dbReference type="Proteomes" id="UP000293850">
    <property type="component" value="Chromosome"/>
</dbReference>
<dbReference type="EMBL" id="CP037864">
    <property type="protein sequence ID" value="QBM22145.1"/>
    <property type="molecule type" value="Genomic_DNA"/>
</dbReference>
<proteinExistence type="predicted"/>
<keyword evidence="1" id="KW-1133">Transmembrane helix</keyword>
<dbReference type="KEGG" id="cars:E1B03_06715"/>
<protein>
    <submittedName>
        <fullName evidence="3">DUF3999 domain-containing protein</fullName>
    </submittedName>
</protein>
<keyword evidence="4" id="KW-1185">Reference proteome</keyword>
<dbReference type="RefSeq" id="WP_133085898.1">
    <property type="nucleotide sequence ID" value="NZ_CP037864.1"/>
</dbReference>
<keyword evidence="2" id="KW-0732">Signal</keyword>
<evidence type="ECO:0000313" key="4">
    <source>
        <dbReference type="Proteomes" id="UP000293850"/>
    </source>
</evidence>